<feature type="compositionally biased region" description="Polar residues" evidence="2">
    <location>
        <begin position="11"/>
        <end position="35"/>
    </location>
</feature>
<accession>A0A0D0DT48</accession>
<evidence type="ECO:0000313" key="4">
    <source>
        <dbReference type="Proteomes" id="UP000054538"/>
    </source>
</evidence>
<dbReference type="InParanoid" id="A0A0D0DT48"/>
<dbReference type="EMBL" id="KN825367">
    <property type="protein sequence ID" value="KIK91621.1"/>
    <property type="molecule type" value="Genomic_DNA"/>
</dbReference>
<feature type="region of interest" description="Disordered" evidence="2">
    <location>
        <begin position="323"/>
        <end position="358"/>
    </location>
</feature>
<reference evidence="3 4" key="1">
    <citation type="submission" date="2014-04" db="EMBL/GenBank/DDBJ databases">
        <authorList>
            <consortium name="DOE Joint Genome Institute"/>
            <person name="Kuo A."/>
            <person name="Kohler A."/>
            <person name="Jargeat P."/>
            <person name="Nagy L.G."/>
            <person name="Floudas D."/>
            <person name="Copeland A."/>
            <person name="Barry K.W."/>
            <person name="Cichocki N."/>
            <person name="Veneault-Fourrey C."/>
            <person name="LaButti K."/>
            <person name="Lindquist E.A."/>
            <person name="Lipzen A."/>
            <person name="Lundell T."/>
            <person name="Morin E."/>
            <person name="Murat C."/>
            <person name="Sun H."/>
            <person name="Tunlid A."/>
            <person name="Henrissat B."/>
            <person name="Grigoriev I.V."/>
            <person name="Hibbett D.S."/>
            <person name="Martin F."/>
            <person name="Nordberg H.P."/>
            <person name="Cantor M.N."/>
            <person name="Hua S.X."/>
        </authorList>
    </citation>
    <scope>NUCLEOTIDE SEQUENCE [LARGE SCALE GENOMIC DNA]</scope>
    <source>
        <strain evidence="3 4">Ve08.2h10</strain>
    </source>
</reference>
<dbReference type="HOGENOM" id="CLU_774113_0_0_1"/>
<feature type="region of interest" description="Disordered" evidence="2">
    <location>
        <begin position="1"/>
        <end position="35"/>
    </location>
</feature>
<protein>
    <submittedName>
        <fullName evidence="3">Uncharacterized protein</fullName>
    </submittedName>
</protein>
<name>A0A0D0DT48_9AGAM</name>
<evidence type="ECO:0000256" key="1">
    <source>
        <dbReference type="SAM" id="Coils"/>
    </source>
</evidence>
<gene>
    <name evidence="3" type="ORF">PAXRUDRAFT_34868</name>
</gene>
<dbReference type="AlphaFoldDB" id="A0A0D0DT48"/>
<keyword evidence="4" id="KW-1185">Reference proteome</keyword>
<sequence>MAPRNGKNAVLGQTNPKTSSTPANTPSVVTKRTTRNTNQVTSVLRVDAHSERYLISEEVTKHVIMAIAPQMATIMKAAERIESNMKEIEKTLDKANEQAVFSLTTPANTNPLSYSNTVKTMNAQFHPTVNTAWQVLMDTVEGKPLYGEEQTAVSIAKDIQRILASIKQDNTPKLNIKAITKLKNGGLVLESNSTASANDHHCPVYIQKCTLLDAKHPENSMLYFPTEETWTQVLLPPKPTPYCKPAPQPVQLDNSHNRTNFKQMMLEYRPSQNERWQIRHTLSATRGHLGTRVRFSPGPASLSNQIPIGSLWQCTITSYLNTQQNHTNTSSSPSTLSPPENNNNMIHSLTSSPSPSHE</sequence>
<dbReference type="Proteomes" id="UP000054538">
    <property type="component" value="Unassembled WGS sequence"/>
</dbReference>
<feature type="coiled-coil region" evidence="1">
    <location>
        <begin position="71"/>
        <end position="98"/>
    </location>
</feature>
<feature type="compositionally biased region" description="Polar residues" evidence="2">
    <location>
        <begin position="345"/>
        <end position="358"/>
    </location>
</feature>
<evidence type="ECO:0000256" key="2">
    <source>
        <dbReference type="SAM" id="MobiDB-lite"/>
    </source>
</evidence>
<organism evidence="3 4">
    <name type="scientific">Paxillus rubicundulus Ve08.2h10</name>
    <dbReference type="NCBI Taxonomy" id="930991"/>
    <lineage>
        <taxon>Eukaryota</taxon>
        <taxon>Fungi</taxon>
        <taxon>Dikarya</taxon>
        <taxon>Basidiomycota</taxon>
        <taxon>Agaricomycotina</taxon>
        <taxon>Agaricomycetes</taxon>
        <taxon>Agaricomycetidae</taxon>
        <taxon>Boletales</taxon>
        <taxon>Paxilineae</taxon>
        <taxon>Paxillaceae</taxon>
        <taxon>Paxillus</taxon>
    </lineage>
</organism>
<evidence type="ECO:0000313" key="3">
    <source>
        <dbReference type="EMBL" id="KIK91621.1"/>
    </source>
</evidence>
<proteinExistence type="predicted"/>
<dbReference type="OrthoDB" id="4230923at2759"/>
<keyword evidence="1" id="KW-0175">Coiled coil</keyword>
<feature type="compositionally biased region" description="Low complexity" evidence="2">
    <location>
        <begin position="327"/>
        <end position="344"/>
    </location>
</feature>
<reference evidence="4" key="2">
    <citation type="submission" date="2015-01" db="EMBL/GenBank/DDBJ databases">
        <title>Evolutionary Origins and Diversification of the Mycorrhizal Mutualists.</title>
        <authorList>
            <consortium name="DOE Joint Genome Institute"/>
            <consortium name="Mycorrhizal Genomics Consortium"/>
            <person name="Kohler A."/>
            <person name="Kuo A."/>
            <person name="Nagy L.G."/>
            <person name="Floudas D."/>
            <person name="Copeland A."/>
            <person name="Barry K.W."/>
            <person name="Cichocki N."/>
            <person name="Veneault-Fourrey C."/>
            <person name="LaButti K."/>
            <person name="Lindquist E.A."/>
            <person name="Lipzen A."/>
            <person name="Lundell T."/>
            <person name="Morin E."/>
            <person name="Murat C."/>
            <person name="Riley R."/>
            <person name="Ohm R."/>
            <person name="Sun H."/>
            <person name="Tunlid A."/>
            <person name="Henrissat B."/>
            <person name="Grigoriev I.V."/>
            <person name="Hibbett D.S."/>
            <person name="Martin F."/>
        </authorList>
    </citation>
    <scope>NUCLEOTIDE SEQUENCE [LARGE SCALE GENOMIC DNA]</scope>
    <source>
        <strain evidence="4">Ve08.2h10</strain>
    </source>
</reference>